<feature type="domain" description="DUF6160" evidence="2">
    <location>
        <begin position="2"/>
        <end position="90"/>
    </location>
</feature>
<dbReference type="Pfam" id="PF19657">
    <property type="entry name" value="DUF6160"/>
    <property type="match status" value="1"/>
</dbReference>
<feature type="signal peptide" evidence="1">
    <location>
        <begin position="1"/>
        <end position="20"/>
    </location>
</feature>
<proteinExistence type="predicted"/>
<comment type="caution">
    <text evidence="3">The sequence shown here is derived from an EMBL/GenBank/DDBJ whole genome shotgun (WGS) entry which is preliminary data.</text>
</comment>
<accession>A0A9X1YJ24</accession>
<dbReference type="Proteomes" id="UP001139353">
    <property type="component" value="Unassembled WGS sequence"/>
</dbReference>
<evidence type="ECO:0000313" key="3">
    <source>
        <dbReference type="EMBL" id="MCK9687239.1"/>
    </source>
</evidence>
<sequence length="153" mass="15411">MLHRLALACSLALAASCACAEKMPLDDEQLRSVSGKGIAIAVNLQLNTGAIAGTAPASNISAGFVVGGTTTYAIVQNFGGGLQMFSITIDPSTKPDGSGYLAIGMPGYLNAQDFGIHAIGVQTDANAPLTGSLGALTLNGTASMTGQLNVWPK</sequence>
<dbReference type="EMBL" id="JAJLJH010000004">
    <property type="protein sequence ID" value="MCK9687239.1"/>
    <property type="molecule type" value="Genomic_DNA"/>
</dbReference>
<dbReference type="PROSITE" id="PS51257">
    <property type="entry name" value="PROKAR_LIPOPROTEIN"/>
    <property type="match status" value="1"/>
</dbReference>
<evidence type="ECO:0000313" key="4">
    <source>
        <dbReference type="Proteomes" id="UP001139353"/>
    </source>
</evidence>
<dbReference type="AlphaFoldDB" id="A0A9X1YJ24"/>
<keyword evidence="1" id="KW-0732">Signal</keyword>
<dbReference type="RefSeq" id="WP_275683280.1">
    <property type="nucleotide sequence ID" value="NZ_JAJLJH010000004.1"/>
</dbReference>
<organism evidence="3 4">
    <name type="scientific">Scleromatobacter humisilvae</name>
    <dbReference type="NCBI Taxonomy" id="2897159"/>
    <lineage>
        <taxon>Bacteria</taxon>
        <taxon>Pseudomonadati</taxon>
        <taxon>Pseudomonadota</taxon>
        <taxon>Betaproteobacteria</taxon>
        <taxon>Burkholderiales</taxon>
        <taxon>Sphaerotilaceae</taxon>
        <taxon>Scleromatobacter</taxon>
    </lineage>
</organism>
<evidence type="ECO:0000259" key="2">
    <source>
        <dbReference type="Pfam" id="PF19657"/>
    </source>
</evidence>
<dbReference type="InterPro" id="IPR046158">
    <property type="entry name" value="DUF6160"/>
</dbReference>
<feature type="chain" id="PRO_5040924222" description="DUF6160 domain-containing protein" evidence="1">
    <location>
        <begin position="21"/>
        <end position="153"/>
    </location>
</feature>
<protein>
    <recommendedName>
        <fullName evidence="2">DUF6160 domain-containing protein</fullName>
    </recommendedName>
</protein>
<name>A0A9X1YJ24_9BURK</name>
<reference evidence="3" key="1">
    <citation type="submission" date="2021-11" db="EMBL/GenBank/DDBJ databases">
        <title>BS-T2-15 a new species belonging to the Comamonadaceae family isolated from the soil of a French oak forest.</title>
        <authorList>
            <person name="Mieszkin S."/>
            <person name="Alain K."/>
        </authorList>
    </citation>
    <scope>NUCLEOTIDE SEQUENCE</scope>
    <source>
        <strain evidence="3">BS-T2-15</strain>
    </source>
</reference>
<gene>
    <name evidence="3" type="ORF">LPC04_16150</name>
</gene>
<keyword evidence="4" id="KW-1185">Reference proteome</keyword>
<evidence type="ECO:0000256" key="1">
    <source>
        <dbReference type="SAM" id="SignalP"/>
    </source>
</evidence>